<dbReference type="AlphaFoldDB" id="A0A328TYU4"/>
<comment type="subunit">
    <text evidence="3">UreD, UreF and UreG form a complex that acts as a GTP-hydrolysis-dependent molecular chaperone, activating the urease apoprotein by helping to assemble the nickel containing metallocenter of UreC. The UreE protein probably delivers the nickel.</text>
</comment>
<evidence type="ECO:0000256" key="1">
    <source>
        <dbReference type="ARBA" id="ARBA00007177"/>
    </source>
</evidence>
<comment type="function">
    <text evidence="3">Required for maturation of urease via the functional incorporation of the urease nickel metallocenter.</text>
</comment>
<keyword evidence="3" id="KW-0996">Nickel insertion</keyword>
<evidence type="ECO:0000313" key="4">
    <source>
        <dbReference type="EMBL" id="RAP75560.1"/>
    </source>
</evidence>
<dbReference type="OrthoDB" id="5328682at2"/>
<accession>A0A328TYU4</accession>
<reference evidence="4 5" key="1">
    <citation type="submission" date="2018-06" db="EMBL/GenBank/DDBJ databases">
        <title>Paenibacillus montanisoli sp. nov., isolated from mountain area soil.</title>
        <authorList>
            <person name="Wu M."/>
        </authorList>
    </citation>
    <scope>NUCLEOTIDE SEQUENCE [LARGE SCALE GENOMIC DNA]</scope>
    <source>
        <strain evidence="4 5">RA17</strain>
    </source>
</reference>
<dbReference type="PANTHER" id="PTHR33643">
    <property type="entry name" value="UREASE ACCESSORY PROTEIN D"/>
    <property type="match status" value="1"/>
</dbReference>
<evidence type="ECO:0000256" key="3">
    <source>
        <dbReference type="HAMAP-Rule" id="MF_01384"/>
    </source>
</evidence>
<dbReference type="HAMAP" id="MF_01384">
    <property type="entry name" value="UreD"/>
    <property type="match status" value="1"/>
</dbReference>
<comment type="caution">
    <text evidence="4">The sequence shown here is derived from an EMBL/GenBank/DDBJ whole genome shotgun (WGS) entry which is preliminary data.</text>
</comment>
<organism evidence="4 5">
    <name type="scientific">Paenibacillus montanisoli</name>
    <dbReference type="NCBI Taxonomy" id="2081970"/>
    <lineage>
        <taxon>Bacteria</taxon>
        <taxon>Bacillati</taxon>
        <taxon>Bacillota</taxon>
        <taxon>Bacilli</taxon>
        <taxon>Bacillales</taxon>
        <taxon>Paenibacillaceae</taxon>
        <taxon>Paenibacillus</taxon>
    </lineage>
</organism>
<dbReference type="EMBL" id="QLUW01000003">
    <property type="protein sequence ID" value="RAP75560.1"/>
    <property type="molecule type" value="Genomic_DNA"/>
</dbReference>
<evidence type="ECO:0000313" key="5">
    <source>
        <dbReference type="Proteomes" id="UP000249260"/>
    </source>
</evidence>
<gene>
    <name evidence="3" type="primary">ureD</name>
    <name evidence="4" type="ORF">DL346_19690</name>
</gene>
<comment type="similarity">
    <text evidence="1 3">Belongs to the UreD family.</text>
</comment>
<evidence type="ECO:0000256" key="2">
    <source>
        <dbReference type="ARBA" id="ARBA00023186"/>
    </source>
</evidence>
<dbReference type="Pfam" id="PF01774">
    <property type="entry name" value="UreD"/>
    <property type="match status" value="1"/>
</dbReference>
<proteinExistence type="inferred from homology"/>
<dbReference type="InterPro" id="IPR002669">
    <property type="entry name" value="UreD"/>
</dbReference>
<dbReference type="GO" id="GO:0016151">
    <property type="term" value="F:nickel cation binding"/>
    <property type="evidence" value="ECO:0007669"/>
    <property type="project" value="UniProtKB-UniRule"/>
</dbReference>
<sequence>MHIRQSIIDTSSLEGQRISQLRAAVEKRERGTILASKYHTAPLKIAKAFPMGDALGVIVMDVSPGLLSGDRYELQWKIGHEAHLFLTNQSFTKVHPAPDSMGGSAIRQSFELGRNAIVESMPQPVMLYRDAVLESETVVRLEAGAVWMGAEVLCPGRTLRGERFAYRSYKNRLNVYDGEELIYAQRQVIVPEQQLLSAPGCLAELTHTGVFYAFSDRIKACHAECVRSTLEAIPNRSGHPIQWGVSLTYKHGLAVMAAGTAAWLIQEALAAVWRMLREEMLGLSPISF</sequence>
<protein>
    <recommendedName>
        <fullName evidence="3">Urease accessory protein UreD</fullName>
    </recommendedName>
</protein>
<keyword evidence="5" id="KW-1185">Reference proteome</keyword>
<dbReference type="Proteomes" id="UP000249260">
    <property type="component" value="Unassembled WGS sequence"/>
</dbReference>
<comment type="subcellular location">
    <subcellularLocation>
        <location evidence="3">Cytoplasm</location>
    </subcellularLocation>
</comment>
<keyword evidence="3" id="KW-0963">Cytoplasm</keyword>
<dbReference type="PANTHER" id="PTHR33643:SF1">
    <property type="entry name" value="UREASE ACCESSORY PROTEIN D"/>
    <property type="match status" value="1"/>
</dbReference>
<keyword evidence="2 3" id="KW-0143">Chaperone</keyword>
<name>A0A328TYU4_9BACL</name>
<dbReference type="GO" id="GO:0005737">
    <property type="term" value="C:cytoplasm"/>
    <property type="evidence" value="ECO:0007669"/>
    <property type="project" value="UniProtKB-SubCell"/>
</dbReference>